<gene>
    <name evidence="7" type="ORF">CGZ75_13855</name>
</gene>
<name>A0A229NW21_9BACL</name>
<dbReference type="GO" id="GO:0003700">
    <property type="term" value="F:DNA-binding transcription factor activity"/>
    <property type="evidence" value="ECO:0007669"/>
    <property type="project" value="InterPro"/>
</dbReference>
<dbReference type="InterPro" id="IPR046342">
    <property type="entry name" value="CBS_dom_sf"/>
</dbReference>
<dbReference type="InterPro" id="IPR000644">
    <property type="entry name" value="CBS_dom"/>
</dbReference>
<dbReference type="AlphaFoldDB" id="A0A229NW21"/>
<organism evidence="7 8">
    <name type="scientific">Paenibacillus herberti</name>
    <dbReference type="NCBI Taxonomy" id="1619309"/>
    <lineage>
        <taxon>Bacteria</taxon>
        <taxon>Bacillati</taxon>
        <taxon>Bacillota</taxon>
        <taxon>Bacilli</taxon>
        <taxon>Bacillales</taxon>
        <taxon>Paenibacillaceae</taxon>
        <taxon>Paenibacillus</taxon>
    </lineage>
</organism>
<dbReference type="SMART" id="SM00116">
    <property type="entry name" value="CBS"/>
    <property type="match status" value="2"/>
</dbReference>
<evidence type="ECO:0000256" key="3">
    <source>
        <dbReference type="ARBA" id="ARBA00023163"/>
    </source>
</evidence>
<reference evidence="7 8" key="1">
    <citation type="submission" date="2017-07" db="EMBL/GenBank/DDBJ databases">
        <title>Paenibacillus herberti R33 genome sequencing and assembly.</title>
        <authorList>
            <person name="Su W."/>
        </authorList>
    </citation>
    <scope>NUCLEOTIDE SEQUENCE [LARGE SCALE GENOMIC DNA]</scope>
    <source>
        <strain evidence="7 8">R33</strain>
    </source>
</reference>
<dbReference type="InterPro" id="IPR036388">
    <property type="entry name" value="WH-like_DNA-bd_sf"/>
</dbReference>
<dbReference type="PANTHER" id="PTHR43080:SF2">
    <property type="entry name" value="CBS DOMAIN-CONTAINING PROTEIN"/>
    <property type="match status" value="1"/>
</dbReference>
<keyword evidence="3" id="KW-0804">Transcription</keyword>
<dbReference type="Proteomes" id="UP000215145">
    <property type="component" value="Unassembled WGS sequence"/>
</dbReference>
<feature type="domain" description="HTH deoR-type" evidence="5">
    <location>
        <begin position="11"/>
        <end position="75"/>
    </location>
</feature>
<sequence length="222" mass="23656">MKRAEGTAIKLTTRQKKIVETVRRRAPITGEQIAELLGVTRPTIRSDLGLLVMLGYLDAKPKVGYFLGKDGGSESGPDGAADAAMLPVREIMEVPVVLRETATVSDAVVALFLENVGSLTVVDAEGRLAGIVSRKDLLKVAIGNPQASSMPLGLVMTRLSNLATITPQHTVRDAMAIMIAREIDGVPIVQPRQGGPDAGLEAVGRITKTTVMRLFYEASARN</sequence>
<evidence type="ECO:0000256" key="4">
    <source>
        <dbReference type="PROSITE-ProRule" id="PRU00703"/>
    </source>
</evidence>
<evidence type="ECO:0000256" key="2">
    <source>
        <dbReference type="ARBA" id="ARBA00023122"/>
    </source>
</evidence>
<dbReference type="PROSITE" id="PS51000">
    <property type="entry name" value="HTH_DEOR_2"/>
    <property type="match status" value="1"/>
</dbReference>
<dbReference type="InterPro" id="IPR051257">
    <property type="entry name" value="Diverse_CBS-Domain"/>
</dbReference>
<evidence type="ECO:0000256" key="1">
    <source>
        <dbReference type="ARBA" id="ARBA00023015"/>
    </source>
</evidence>
<evidence type="ECO:0000259" key="5">
    <source>
        <dbReference type="PROSITE" id="PS51000"/>
    </source>
</evidence>
<proteinExistence type="predicted"/>
<dbReference type="GO" id="GO:0016301">
    <property type="term" value="F:kinase activity"/>
    <property type="evidence" value="ECO:0007669"/>
    <property type="project" value="UniProtKB-KW"/>
</dbReference>
<dbReference type="CDD" id="cd04617">
    <property type="entry name" value="CBS_pair_CcpN"/>
    <property type="match status" value="1"/>
</dbReference>
<protein>
    <submittedName>
        <fullName evidence="7">Histidine kinase</fullName>
    </submittedName>
</protein>
<accession>A0A229NW21</accession>
<keyword evidence="1" id="KW-0805">Transcription regulation</keyword>
<dbReference type="PROSITE" id="PS51371">
    <property type="entry name" value="CBS"/>
    <property type="match status" value="2"/>
</dbReference>
<dbReference type="Gene3D" id="1.10.10.10">
    <property type="entry name" value="Winged helix-like DNA-binding domain superfamily/Winged helix DNA-binding domain"/>
    <property type="match status" value="1"/>
</dbReference>
<dbReference type="Pfam" id="PF08279">
    <property type="entry name" value="HTH_11"/>
    <property type="match status" value="1"/>
</dbReference>
<evidence type="ECO:0000313" key="8">
    <source>
        <dbReference type="Proteomes" id="UP000215145"/>
    </source>
</evidence>
<dbReference type="InterPro" id="IPR036390">
    <property type="entry name" value="WH_DNA-bd_sf"/>
</dbReference>
<dbReference type="Gene3D" id="3.10.580.10">
    <property type="entry name" value="CBS-domain"/>
    <property type="match status" value="1"/>
</dbReference>
<dbReference type="EMBL" id="NMUQ01000002">
    <property type="protein sequence ID" value="OXM14068.1"/>
    <property type="molecule type" value="Genomic_DNA"/>
</dbReference>
<dbReference type="SUPFAM" id="SSF46785">
    <property type="entry name" value="Winged helix' DNA-binding domain"/>
    <property type="match status" value="1"/>
</dbReference>
<comment type="caution">
    <text evidence="7">The sequence shown here is derived from an EMBL/GenBank/DDBJ whole genome shotgun (WGS) entry which is preliminary data.</text>
</comment>
<evidence type="ECO:0000259" key="6">
    <source>
        <dbReference type="PROSITE" id="PS51371"/>
    </source>
</evidence>
<feature type="domain" description="CBS" evidence="6">
    <location>
        <begin position="85"/>
        <end position="148"/>
    </location>
</feature>
<dbReference type="InterPro" id="IPR013196">
    <property type="entry name" value="HTH_11"/>
</dbReference>
<evidence type="ECO:0000313" key="7">
    <source>
        <dbReference type="EMBL" id="OXM14068.1"/>
    </source>
</evidence>
<dbReference type="InterPro" id="IPR001034">
    <property type="entry name" value="DeoR_HTH"/>
</dbReference>
<keyword evidence="7" id="KW-0808">Transferase</keyword>
<keyword evidence="2 4" id="KW-0129">CBS domain</keyword>
<dbReference type="OrthoDB" id="9793615at2"/>
<keyword evidence="8" id="KW-1185">Reference proteome</keyword>
<dbReference type="Pfam" id="PF00571">
    <property type="entry name" value="CBS"/>
    <property type="match status" value="2"/>
</dbReference>
<dbReference type="PANTHER" id="PTHR43080">
    <property type="entry name" value="CBS DOMAIN-CONTAINING PROTEIN CBSX3, MITOCHONDRIAL"/>
    <property type="match status" value="1"/>
</dbReference>
<dbReference type="SUPFAM" id="SSF54631">
    <property type="entry name" value="CBS-domain pair"/>
    <property type="match status" value="1"/>
</dbReference>
<dbReference type="RefSeq" id="WP_089524891.1">
    <property type="nucleotide sequence ID" value="NZ_NMUQ01000002.1"/>
</dbReference>
<feature type="domain" description="CBS" evidence="6">
    <location>
        <begin position="156"/>
        <end position="221"/>
    </location>
</feature>
<keyword evidence="7" id="KW-0418">Kinase</keyword>